<gene>
    <name evidence="2" type="ORF">N7458_006145</name>
</gene>
<reference evidence="2" key="2">
    <citation type="journal article" date="2023" name="IMA Fungus">
        <title>Comparative genomic study of the Penicillium genus elucidates a diverse pangenome and 15 lateral gene transfer events.</title>
        <authorList>
            <person name="Petersen C."/>
            <person name="Sorensen T."/>
            <person name="Nielsen M.R."/>
            <person name="Sondergaard T.E."/>
            <person name="Sorensen J.L."/>
            <person name="Fitzpatrick D.A."/>
            <person name="Frisvad J.C."/>
            <person name="Nielsen K.L."/>
        </authorList>
    </citation>
    <scope>NUCLEOTIDE SEQUENCE</scope>
    <source>
        <strain evidence="2">IBT 16125</strain>
    </source>
</reference>
<evidence type="ECO:0000256" key="1">
    <source>
        <dbReference type="SAM" id="MobiDB-lite"/>
    </source>
</evidence>
<sequence length="415" mass="47063">MLRLRQLFRTQPRFALFHIGPRQSQQPPAVRHVRFRRPWFRDNADRLPLFPASFRSFLGKFILYGTAFHLWSSFVLVRFDDDEAPEGHTAPEAGLENTSLHRTSGGIDGLTEDELEEAGRVFIPLTWSWLEEGELYTASDPEWQEFVSISKDRKKLQELRDELAAIVLKSASDNMSQILGSPLSLTGFWLVHQFPPRAPPEYLRSGLEIADDGVSWVTKTLDSDVGDRLQTVMKPLHVALAIKDAYTLLIRRQLARLRDPDSQPLDALELLSGKYVLLGREKLNPLSPHDQPRVQSPLSDEPPENILPNNEPELHPSSIISSLQRLPLPDLGPGSDLHLASLAFRLRLNEYRARTPRTPQRGTFFISGPVGLKGPNGFCRFEVRGEYDPAKSAWRTVEMHLKDINPRKQKPLGGQ</sequence>
<proteinExistence type="predicted"/>
<evidence type="ECO:0000313" key="3">
    <source>
        <dbReference type="Proteomes" id="UP001213681"/>
    </source>
</evidence>
<name>A0AAD6G2N9_9EURO</name>
<comment type="caution">
    <text evidence="2">The sequence shown here is derived from an EMBL/GenBank/DDBJ whole genome shotgun (WGS) entry which is preliminary data.</text>
</comment>
<dbReference type="AlphaFoldDB" id="A0AAD6G2N9"/>
<dbReference type="Proteomes" id="UP001213681">
    <property type="component" value="Unassembled WGS sequence"/>
</dbReference>
<dbReference type="EMBL" id="JAPVEA010000006">
    <property type="protein sequence ID" value="KAJ5449696.1"/>
    <property type="molecule type" value="Genomic_DNA"/>
</dbReference>
<accession>A0AAD6G2N9</accession>
<keyword evidence="3" id="KW-1185">Reference proteome</keyword>
<dbReference type="RefSeq" id="XP_056765231.1">
    <property type="nucleotide sequence ID" value="XM_056909527.1"/>
</dbReference>
<organism evidence="2 3">
    <name type="scientific">Penicillium daleae</name>
    <dbReference type="NCBI Taxonomy" id="63821"/>
    <lineage>
        <taxon>Eukaryota</taxon>
        <taxon>Fungi</taxon>
        <taxon>Dikarya</taxon>
        <taxon>Ascomycota</taxon>
        <taxon>Pezizomycotina</taxon>
        <taxon>Eurotiomycetes</taxon>
        <taxon>Eurotiomycetidae</taxon>
        <taxon>Eurotiales</taxon>
        <taxon>Aspergillaceae</taxon>
        <taxon>Penicillium</taxon>
    </lineage>
</organism>
<evidence type="ECO:0000313" key="2">
    <source>
        <dbReference type="EMBL" id="KAJ5449696.1"/>
    </source>
</evidence>
<reference evidence="2" key="1">
    <citation type="submission" date="2022-12" db="EMBL/GenBank/DDBJ databases">
        <authorList>
            <person name="Petersen C."/>
        </authorList>
    </citation>
    <scope>NUCLEOTIDE SEQUENCE</scope>
    <source>
        <strain evidence="2">IBT 16125</strain>
    </source>
</reference>
<feature type="region of interest" description="Disordered" evidence="1">
    <location>
        <begin position="284"/>
        <end position="312"/>
    </location>
</feature>
<dbReference type="GeneID" id="81599770"/>
<protein>
    <submittedName>
        <fullName evidence="2">Uncharacterized protein</fullName>
    </submittedName>
</protein>